<accession>A0A8S5NN42</accession>
<reference evidence="1" key="1">
    <citation type="journal article" date="2021" name="Proc. Natl. Acad. Sci. U.S.A.">
        <title>A Catalog of Tens of Thousands of Viruses from Human Metagenomes Reveals Hidden Associations with Chronic Diseases.</title>
        <authorList>
            <person name="Tisza M.J."/>
            <person name="Buck C.B."/>
        </authorList>
    </citation>
    <scope>NUCLEOTIDE SEQUENCE</scope>
    <source>
        <strain evidence="1">CtkOm7</strain>
    </source>
</reference>
<dbReference type="EMBL" id="BK015199">
    <property type="protein sequence ID" value="DAD95690.1"/>
    <property type="molecule type" value="Genomic_DNA"/>
</dbReference>
<protein>
    <submittedName>
        <fullName evidence="1">Tail tube protein</fullName>
    </submittedName>
</protein>
<evidence type="ECO:0000313" key="1">
    <source>
        <dbReference type="EMBL" id="DAD95690.1"/>
    </source>
</evidence>
<name>A0A8S5NN42_9CAUD</name>
<sequence>MAQFGAKRPIFAPTKTTPDNALPTYDYEHVVTVGKLVKADLTVTNASGELYADDALAEKVDMFASGSLALETDDKTDEVHAAIHGATKDTQSSEVTDSDGDVAPRGGLCYYKVIIRNGVRYFKGVFHPLVKAILGNDSAATKGSSITFGTSATTFTVFRCNSGAWRITKEFTSESECIAWCDTKLGKSTG</sequence>
<proteinExistence type="predicted"/>
<organism evidence="1">
    <name type="scientific">Myoviridae sp. ctkOm7</name>
    <dbReference type="NCBI Taxonomy" id="2826690"/>
    <lineage>
        <taxon>Viruses</taxon>
        <taxon>Duplodnaviria</taxon>
        <taxon>Heunggongvirae</taxon>
        <taxon>Uroviricota</taxon>
        <taxon>Caudoviricetes</taxon>
    </lineage>
</organism>